<organism evidence="1 2">
    <name type="scientific">Serendipita indica (strain DSM 11827)</name>
    <name type="common">Root endophyte fungus</name>
    <name type="synonym">Piriformospora indica</name>
    <dbReference type="NCBI Taxonomy" id="1109443"/>
    <lineage>
        <taxon>Eukaryota</taxon>
        <taxon>Fungi</taxon>
        <taxon>Dikarya</taxon>
        <taxon>Basidiomycota</taxon>
        <taxon>Agaricomycotina</taxon>
        <taxon>Agaricomycetes</taxon>
        <taxon>Sebacinales</taxon>
        <taxon>Serendipitaceae</taxon>
        <taxon>Serendipita</taxon>
    </lineage>
</organism>
<dbReference type="AlphaFoldDB" id="G4U1W5"/>
<accession>G4U1W5</accession>
<protein>
    <submittedName>
        <fullName evidence="1">Uncharacterized protein</fullName>
    </submittedName>
</protein>
<evidence type="ECO:0000313" key="2">
    <source>
        <dbReference type="Proteomes" id="UP000007148"/>
    </source>
</evidence>
<dbReference type="EMBL" id="CAFZ01001726">
    <property type="protein sequence ID" value="CCA77558.1"/>
    <property type="molecule type" value="Genomic_DNA"/>
</dbReference>
<name>G4U1W5_SERID</name>
<comment type="caution">
    <text evidence="1">The sequence shown here is derived from an EMBL/GenBank/DDBJ whole genome shotgun (WGS) entry which is preliminary data.</text>
</comment>
<gene>
    <name evidence="1" type="ORF">PIIN_11535</name>
</gene>
<evidence type="ECO:0000313" key="1">
    <source>
        <dbReference type="EMBL" id="CCA77558.1"/>
    </source>
</evidence>
<sequence length="78" mass="8977">MRITLSLLNEDVERTNEGRMDGFGRIYTRGSLPSSQIYLESQVQYRAPLASEPPRHQHARHTYYALGKHELTMVISSD</sequence>
<keyword evidence="2" id="KW-1185">Reference proteome</keyword>
<dbReference type="Proteomes" id="UP000007148">
    <property type="component" value="Unassembled WGS sequence"/>
</dbReference>
<reference evidence="1 2" key="1">
    <citation type="journal article" date="2011" name="PLoS Pathog.">
        <title>Endophytic Life Strategies Decoded by Genome and Transcriptome Analyses of the Mutualistic Root Symbiont Piriformospora indica.</title>
        <authorList>
            <person name="Zuccaro A."/>
            <person name="Lahrmann U."/>
            <person name="Guldener U."/>
            <person name="Langen G."/>
            <person name="Pfiffi S."/>
            <person name="Biedenkopf D."/>
            <person name="Wong P."/>
            <person name="Samans B."/>
            <person name="Grimm C."/>
            <person name="Basiewicz M."/>
            <person name="Murat C."/>
            <person name="Martin F."/>
            <person name="Kogel K.H."/>
        </authorList>
    </citation>
    <scope>NUCLEOTIDE SEQUENCE [LARGE SCALE GENOMIC DNA]</scope>
    <source>
        <strain evidence="1 2">DSM 11827</strain>
    </source>
</reference>
<dbReference type="InParanoid" id="G4U1W5"/>
<proteinExistence type="predicted"/>
<dbReference type="HOGENOM" id="CLU_2622913_0_0_1"/>